<evidence type="ECO:0008006" key="5">
    <source>
        <dbReference type="Google" id="ProtNLM"/>
    </source>
</evidence>
<reference evidence="3 4" key="1">
    <citation type="submission" date="2018-11" db="EMBL/GenBank/DDBJ databases">
        <title>Sequencing the genomes of 1000 actinobacteria strains.</title>
        <authorList>
            <person name="Klenk H.-P."/>
        </authorList>
    </citation>
    <scope>NUCLEOTIDE SEQUENCE [LARGE SCALE GENOMIC DNA]</scope>
    <source>
        <strain evidence="3 4">DSM 15700</strain>
    </source>
</reference>
<keyword evidence="2" id="KW-0812">Transmembrane</keyword>
<organism evidence="3 4">
    <name type="scientific">Myceligenerans xiligouense</name>
    <dbReference type="NCBI Taxonomy" id="253184"/>
    <lineage>
        <taxon>Bacteria</taxon>
        <taxon>Bacillati</taxon>
        <taxon>Actinomycetota</taxon>
        <taxon>Actinomycetes</taxon>
        <taxon>Micrococcales</taxon>
        <taxon>Promicromonosporaceae</taxon>
        <taxon>Myceligenerans</taxon>
    </lineage>
</organism>
<keyword evidence="4" id="KW-1185">Reference proteome</keyword>
<dbReference type="RefSeq" id="WP_246012501.1">
    <property type="nucleotide sequence ID" value="NZ_RKQZ01000001.1"/>
</dbReference>
<feature type="transmembrane region" description="Helical" evidence="2">
    <location>
        <begin position="33"/>
        <end position="55"/>
    </location>
</feature>
<keyword evidence="2" id="KW-1133">Transmembrane helix</keyword>
<dbReference type="Proteomes" id="UP000280501">
    <property type="component" value="Unassembled WGS sequence"/>
</dbReference>
<evidence type="ECO:0000256" key="2">
    <source>
        <dbReference type="SAM" id="Phobius"/>
    </source>
</evidence>
<protein>
    <recommendedName>
        <fullName evidence="5">Heavy metal transporter</fullName>
    </recommendedName>
</protein>
<proteinExistence type="predicted"/>
<keyword evidence="2" id="KW-0472">Membrane</keyword>
<evidence type="ECO:0000313" key="4">
    <source>
        <dbReference type="Proteomes" id="UP000280501"/>
    </source>
</evidence>
<sequence>MVLLTRSSGDTAGDGAGGTAVRRRRPVRRALKYLVATVVVGTAATAGVVLVLNHLSGTAPLTERCAAELDGTDWYLSPAQADNAALVAETAVRRGLPARAATIGLATALQESKLINITYGDRDSLGLFQQRPSQGWGSEDEILDPVYSTNAFYDGLVQIDGYEDMEITDAAQAVQRSAYPEAYARHEVRSRAWASSLTGHSPASLTCEIAPVEEDARLAVAPALDVVVGRLGRDLGLGPSGTTPSGTAAVEVDATPLAPGEAARGGWAAAHWAVATAAETNVVEVRVADRVWTRESAEWSEAAESLPAGQVRIFPAVAE</sequence>
<feature type="region of interest" description="Disordered" evidence="1">
    <location>
        <begin position="1"/>
        <end position="21"/>
    </location>
</feature>
<dbReference type="AlphaFoldDB" id="A0A3N4ZRY6"/>
<comment type="caution">
    <text evidence="3">The sequence shown here is derived from an EMBL/GenBank/DDBJ whole genome shotgun (WGS) entry which is preliminary data.</text>
</comment>
<feature type="compositionally biased region" description="Low complexity" evidence="1">
    <location>
        <begin position="1"/>
        <end position="11"/>
    </location>
</feature>
<evidence type="ECO:0000313" key="3">
    <source>
        <dbReference type="EMBL" id="RPF22501.1"/>
    </source>
</evidence>
<gene>
    <name evidence="3" type="ORF">EDD34_3164</name>
</gene>
<dbReference type="EMBL" id="RKQZ01000001">
    <property type="protein sequence ID" value="RPF22501.1"/>
    <property type="molecule type" value="Genomic_DNA"/>
</dbReference>
<evidence type="ECO:0000256" key="1">
    <source>
        <dbReference type="SAM" id="MobiDB-lite"/>
    </source>
</evidence>
<name>A0A3N4ZRY6_9MICO</name>
<accession>A0A3N4ZRY6</accession>